<gene>
    <name evidence="3" type="ORF">PUN28_017004</name>
</gene>
<dbReference type="Proteomes" id="UP001430953">
    <property type="component" value="Unassembled WGS sequence"/>
</dbReference>
<comment type="caution">
    <text evidence="3">The sequence shown here is derived from an EMBL/GenBank/DDBJ whole genome shotgun (WGS) entry which is preliminary data.</text>
</comment>
<dbReference type="SUPFAM" id="SSF57667">
    <property type="entry name" value="beta-beta-alpha zinc fingers"/>
    <property type="match status" value="1"/>
</dbReference>
<dbReference type="GO" id="GO:0008270">
    <property type="term" value="F:zinc ion binding"/>
    <property type="evidence" value="ECO:0007669"/>
    <property type="project" value="UniProtKB-KW"/>
</dbReference>
<evidence type="ECO:0000259" key="2">
    <source>
        <dbReference type="PROSITE" id="PS50157"/>
    </source>
</evidence>
<evidence type="ECO:0000256" key="1">
    <source>
        <dbReference type="PROSITE-ProRule" id="PRU00042"/>
    </source>
</evidence>
<dbReference type="SMART" id="SM00355">
    <property type="entry name" value="ZnF_C2H2"/>
    <property type="match status" value="2"/>
</dbReference>
<evidence type="ECO:0000313" key="3">
    <source>
        <dbReference type="EMBL" id="KAL0104020.1"/>
    </source>
</evidence>
<dbReference type="Pfam" id="PF00096">
    <property type="entry name" value="zf-C2H2"/>
    <property type="match status" value="2"/>
</dbReference>
<dbReference type="AlphaFoldDB" id="A0AAW2EM04"/>
<evidence type="ECO:0000313" key="4">
    <source>
        <dbReference type="Proteomes" id="UP001430953"/>
    </source>
</evidence>
<dbReference type="EMBL" id="JADYXP020000020">
    <property type="protein sequence ID" value="KAL0104020.1"/>
    <property type="molecule type" value="Genomic_DNA"/>
</dbReference>
<dbReference type="PROSITE" id="PS50157">
    <property type="entry name" value="ZINC_FINGER_C2H2_2"/>
    <property type="match status" value="2"/>
</dbReference>
<dbReference type="Gene3D" id="3.30.160.60">
    <property type="entry name" value="Classic Zinc Finger"/>
    <property type="match status" value="1"/>
</dbReference>
<sequence length="76" mass="9326">MFLDFILNVLKTDGHQYRESIFQCSECDKKYTLEQNLKRHIKSAHTNFQINCEYCKKIFKRSDVYKKHLYTQHSKY</sequence>
<keyword evidence="1" id="KW-0862">Zinc</keyword>
<proteinExistence type="predicted"/>
<feature type="domain" description="C2H2-type" evidence="2">
    <location>
        <begin position="50"/>
        <end position="76"/>
    </location>
</feature>
<organism evidence="3 4">
    <name type="scientific">Cardiocondyla obscurior</name>
    <dbReference type="NCBI Taxonomy" id="286306"/>
    <lineage>
        <taxon>Eukaryota</taxon>
        <taxon>Metazoa</taxon>
        <taxon>Ecdysozoa</taxon>
        <taxon>Arthropoda</taxon>
        <taxon>Hexapoda</taxon>
        <taxon>Insecta</taxon>
        <taxon>Pterygota</taxon>
        <taxon>Neoptera</taxon>
        <taxon>Endopterygota</taxon>
        <taxon>Hymenoptera</taxon>
        <taxon>Apocrita</taxon>
        <taxon>Aculeata</taxon>
        <taxon>Formicoidea</taxon>
        <taxon>Formicidae</taxon>
        <taxon>Myrmicinae</taxon>
        <taxon>Cardiocondyla</taxon>
    </lineage>
</organism>
<dbReference type="PROSITE" id="PS00028">
    <property type="entry name" value="ZINC_FINGER_C2H2_1"/>
    <property type="match status" value="2"/>
</dbReference>
<protein>
    <recommendedName>
        <fullName evidence="2">C2H2-type domain-containing protein</fullName>
    </recommendedName>
</protein>
<keyword evidence="1" id="KW-0863">Zinc-finger</keyword>
<keyword evidence="4" id="KW-1185">Reference proteome</keyword>
<keyword evidence="1" id="KW-0479">Metal-binding</keyword>
<reference evidence="3 4" key="1">
    <citation type="submission" date="2023-03" db="EMBL/GenBank/DDBJ databases">
        <title>High recombination rates correlate with genetic variation in Cardiocondyla obscurior ants.</title>
        <authorList>
            <person name="Errbii M."/>
        </authorList>
    </citation>
    <scope>NUCLEOTIDE SEQUENCE [LARGE SCALE GENOMIC DNA]</scope>
    <source>
        <strain evidence="3">Alpha-2009</strain>
        <tissue evidence="3">Whole body</tissue>
    </source>
</reference>
<feature type="domain" description="C2H2-type" evidence="2">
    <location>
        <begin position="22"/>
        <end position="50"/>
    </location>
</feature>
<dbReference type="InterPro" id="IPR036236">
    <property type="entry name" value="Znf_C2H2_sf"/>
</dbReference>
<name>A0AAW2EM04_9HYME</name>
<dbReference type="InterPro" id="IPR013087">
    <property type="entry name" value="Znf_C2H2_type"/>
</dbReference>
<accession>A0AAW2EM04</accession>